<dbReference type="SMART" id="SM00342">
    <property type="entry name" value="HTH_ARAC"/>
    <property type="match status" value="1"/>
</dbReference>
<dbReference type="Gene3D" id="1.10.287.130">
    <property type="match status" value="1"/>
</dbReference>
<keyword evidence="5" id="KW-0238">DNA-binding</keyword>
<name>A0A6G1VLG8_9BACT</name>
<dbReference type="InterPro" id="IPR011006">
    <property type="entry name" value="CheY-like_superfamily"/>
</dbReference>
<dbReference type="Gene3D" id="3.40.50.2300">
    <property type="match status" value="1"/>
</dbReference>
<feature type="region of interest" description="Disordered" evidence="8">
    <location>
        <begin position="1021"/>
        <end position="1043"/>
    </location>
</feature>
<dbReference type="EMBL" id="VZAH01000041">
    <property type="protein sequence ID" value="MQP13593.1"/>
    <property type="molecule type" value="Genomic_DNA"/>
</dbReference>
<accession>A0A6G1VLG8</accession>
<keyword evidence="6" id="KW-0804">Transcription</keyword>
<dbReference type="PRINTS" id="PR00032">
    <property type="entry name" value="HTHARAC"/>
</dbReference>
<dbReference type="Gene3D" id="2.130.10.10">
    <property type="entry name" value="YVTN repeat-like/Quinoprotein amine dehydrogenase"/>
    <property type="match status" value="3"/>
</dbReference>
<dbReference type="GO" id="GO:0043565">
    <property type="term" value="F:sequence-specific DNA binding"/>
    <property type="evidence" value="ECO:0007669"/>
    <property type="project" value="InterPro"/>
</dbReference>
<dbReference type="Pfam" id="PF07494">
    <property type="entry name" value="Reg_prop"/>
    <property type="match status" value="2"/>
</dbReference>
<reference evidence="11 12" key="1">
    <citation type="submission" date="2019-09" db="EMBL/GenBank/DDBJ databases">
        <title>Distinct polysaccharide growth profiles of human intestinal Prevotella copri isolates.</title>
        <authorList>
            <person name="Fehlner-Peach H."/>
            <person name="Magnabosco C."/>
            <person name="Raghavan V."/>
            <person name="Scher J.U."/>
            <person name="Tett A."/>
            <person name="Cox L.M."/>
            <person name="Gottsegen C."/>
            <person name="Watters A."/>
            <person name="Wiltshire- Gordon J.D."/>
            <person name="Segata N."/>
            <person name="Bonneau R."/>
            <person name="Littman D.R."/>
        </authorList>
    </citation>
    <scope>NUCLEOTIDE SEQUENCE [LARGE SCALE GENOMIC DNA]</scope>
    <source>
        <strain evidence="12">iAA917</strain>
    </source>
</reference>
<evidence type="ECO:0000313" key="11">
    <source>
        <dbReference type="EMBL" id="MQP13593.1"/>
    </source>
</evidence>
<evidence type="ECO:0000256" key="3">
    <source>
        <dbReference type="ARBA" id="ARBA00022553"/>
    </source>
</evidence>
<dbReference type="InterPro" id="IPR018060">
    <property type="entry name" value="HTH_AraC"/>
</dbReference>
<dbReference type="GO" id="GO:0000155">
    <property type="term" value="F:phosphorelay sensor kinase activity"/>
    <property type="evidence" value="ECO:0007669"/>
    <property type="project" value="InterPro"/>
</dbReference>
<evidence type="ECO:0000259" key="9">
    <source>
        <dbReference type="PROSITE" id="PS01124"/>
    </source>
</evidence>
<dbReference type="OrthoDB" id="1108380at2"/>
<dbReference type="InterPro" id="IPR020449">
    <property type="entry name" value="Tscrpt_reg_AraC-type_HTH"/>
</dbReference>
<dbReference type="PANTHER" id="PTHR43547">
    <property type="entry name" value="TWO-COMPONENT HISTIDINE KINASE"/>
    <property type="match status" value="1"/>
</dbReference>
<comment type="catalytic activity">
    <reaction evidence="1">
        <text>ATP + protein L-histidine = ADP + protein N-phospho-L-histidine.</text>
        <dbReference type="EC" id="2.7.13.3"/>
    </reaction>
</comment>
<protein>
    <recommendedName>
        <fullName evidence="2">histidine kinase</fullName>
        <ecNumber evidence="2">2.7.13.3</ecNumber>
    </recommendedName>
</protein>
<feature type="domain" description="Response regulatory" evidence="10">
    <location>
        <begin position="1049"/>
        <end position="1164"/>
    </location>
</feature>
<dbReference type="SUPFAM" id="SSF52172">
    <property type="entry name" value="CheY-like"/>
    <property type="match status" value="1"/>
</dbReference>
<proteinExistence type="predicted"/>
<dbReference type="Pfam" id="PF07495">
    <property type="entry name" value="Y_Y_Y"/>
    <property type="match status" value="1"/>
</dbReference>
<dbReference type="InterPro" id="IPR015943">
    <property type="entry name" value="WD40/YVTN_repeat-like_dom_sf"/>
</dbReference>
<evidence type="ECO:0000256" key="8">
    <source>
        <dbReference type="SAM" id="MobiDB-lite"/>
    </source>
</evidence>
<dbReference type="PANTHER" id="PTHR43547:SF2">
    <property type="entry name" value="HYBRID SIGNAL TRANSDUCTION HISTIDINE KINASE C"/>
    <property type="match status" value="1"/>
</dbReference>
<evidence type="ECO:0000256" key="7">
    <source>
        <dbReference type="PROSITE-ProRule" id="PRU00169"/>
    </source>
</evidence>
<dbReference type="SUPFAM" id="SSF46689">
    <property type="entry name" value="Homeodomain-like"/>
    <property type="match status" value="1"/>
</dbReference>
<dbReference type="InterPro" id="IPR011123">
    <property type="entry name" value="Y_Y_Y"/>
</dbReference>
<dbReference type="InterPro" id="IPR009057">
    <property type="entry name" value="Homeodomain-like_sf"/>
</dbReference>
<gene>
    <name evidence="11" type="ORF">F7D25_04020</name>
</gene>
<feature type="compositionally biased region" description="Basic and acidic residues" evidence="8">
    <location>
        <begin position="1021"/>
        <end position="1036"/>
    </location>
</feature>
<dbReference type="InterPro" id="IPR036097">
    <property type="entry name" value="HisK_dim/P_sf"/>
</dbReference>
<dbReference type="GO" id="GO:0003700">
    <property type="term" value="F:DNA-binding transcription factor activity"/>
    <property type="evidence" value="ECO:0007669"/>
    <property type="project" value="InterPro"/>
</dbReference>
<dbReference type="Proteomes" id="UP000477980">
    <property type="component" value="Unassembled WGS sequence"/>
</dbReference>
<evidence type="ECO:0000256" key="2">
    <source>
        <dbReference type="ARBA" id="ARBA00012438"/>
    </source>
</evidence>
<dbReference type="Gene3D" id="2.60.40.10">
    <property type="entry name" value="Immunoglobulins"/>
    <property type="match status" value="1"/>
</dbReference>
<dbReference type="SUPFAM" id="SSF47384">
    <property type="entry name" value="Homodimeric domain of signal transducing histidine kinase"/>
    <property type="match status" value="1"/>
</dbReference>
<evidence type="ECO:0000313" key="12">
    <source>
        <dbReference type="Proteomes" id="UP000477980"/>
    </source>
</evidence>
<evidence type="ECO:0000256" key="5">
    <source>
        <dbReference type="ARBA" id="ARBA00023125"/>
    </source>
</evidence>
<dbReference type="Pfam" id="PF12833">
    <property type="entry name" value="HTH_18"/>
    <property type="match status" value="1"/>
</dbReference>
<dbReference type="InterPro" id="IPR011110">
    <property type="entry name" value="Reg_prop"/>
</dbReference>
<dbReference type="InterPro" id="IPR001789">
    <property type="entry name" value="Sig_transdc_resp-reg_receiver"/>
</dbReference>
<feature type="domain" description="HTH araC/xylS-type" evidence="9">
    <location>
        <begin position="1249"/>
        <end position="1348"/>
    </location>
</feature>
<dbReference type="Pfam" id="PF00072">
    <property type="entry name" value="Response_reg"/>
    <property type="match status" value="1"/>
</dbReference>
<evidence type="ECO:0000256" key="4">
    <source>
        <dbReference type="ARBA" id="ARBA00023015"/>
    </source>
</evidence>
<dbReference type="InterPro" id="IPR003661">
    <property type="entry name" value="HisK_dim/P_dom"/>
</dbReference>
<keyword evidence="4" id="KW-0805">Transcription regulation</keyword>
<evidence type="ECO:0000259" key="10">
    <source>
        <dbReference type="PROSITE" id="PS50110"/>
    </source>
</evidence>
<feature type="modified residue" description="4-aspartylphosphate" evidence="7">
    <location>
        <position position="1097"/>
    </location>
</feature>
<dbReference type="SMART" id="SM00448">
    <property type="entry name" value="REC"/>
    <property type="match status" value="1"/>
</dbReference>
<dbReference type="Pfam" id="PF00512">
    <property type="entry name" value="HisKA"/>
    <property type="match status" value="1"/>
</dbReference>
<dbReference type="PROSITE" id="PS50110">
    <property type="entry name" value="RESPONSE_REGULATORY"/>
    <property type="match status" value="1"/>
</dbReference>
<organism evidence="11 12">
    <name type="scientific">Segatella copri</name>
    <dbReference type="NCBI Taxonomy" id="165179"/>
    <lineage>
        <taxon>Bacteria</taxon>
        <taxon>Pseudomonadati</taxon>
        <taxon>Bacteroidota</taxon>
        <taxon>Bacteroidia</taxon>
        <taxon>Bacteroidales</taxon>
        <taxon>Prevotellaceae</taxon>
        <taxon>Segatella</taxon>
    </lineage>
</organism>
<dbReference type="CDD" id="cd17574">
    <property type="entry name" value="REC_OmpR"/>
    <property type="match status" value="1"/>
</dbReference>
<sequence>MTKTDNMIKRAIFCSLLILITSLKVMGLPYCDVRKFSIIDGLAANTISGIAQTPDRLMWFSTWNGISYYDGNSFHTFRDEADDIDLLSTNRFMGIYATARNNVWCITASRRLYAYETILCTFVPVGDNINKLYNIDLRVDKIYPINQGNTWVTTKSGDYLIRINGLQREGNIPKLIKVGQDGLRSGNVWHIWADKKNREWILTDKGTTIYHSQFSTPIPFKWIREVGDNIFLATQDGRLAVFDENNKLNMIPLPAGVTRINQLKNTGYQLLIATNLGMIIYNPRTFKTEIINVQSPSQPLAEVKNIYTDDFGMVWVFTDGMGVTLVNPKTSAKQWLFADQQDPMDRTTSDNFFITQDENKTLWIVPNGGTFSYFDRKAGKLVPYLLRSNSSGNYRVPTIGKHFLSDQGILWIVGCHDLTQVAFKNHTYRLNKLENGEAEVRALCNTPEGYHWTGYENGVVQVTDSKYQTVGYLAPGGQIVPNQVPFCPYPVYSIFCDTRGRMWIGTKGDGLYVRSHEGVSHYEHNPANKASLPHNDIYDVVADRHGRIWVATHGGGLALAQEGETGLFFYNRNFGMTWPKNRFTNVRRIFCTPTGEILVGTTDGLITFGDNFRNPQQIKFYQTCYIPNDTTSLAANDVNFIIEHSNGETYISQLGGILESIVNKKLLQDSLKTKYFKNINYNEGIVQSMIEDNEGNLWVIRESSIDKCNLKTGKTTVFGPNDFDYNISFTEARPTHDPATNDISVGTPFGWLTFNPATLKKSQYQAYIIFTSLHFTGERESIPILHSKKIVIPANKRNLTISFASLDYSRKYQVKYRYRLEGYTPPGKWIDNGSSNTIGFNRISQGDYILKVSATNSHGIWSKYIAEIPIEVRPTFWESVWGRLTLLLLLAAVVASIFYSYNRKQREKLEHEMSLMKNDFFSDASHKLRTPLTLIGGPLKHVLDTEHGITRNGREMLVIALKNSREMLNMLNKVLRFDDNANFLVNGGLNENVNEEGNEMEKVEGEIDDTTVSKYLKELEEEKKKEKAKHEEEENQKGTASNKPSKNLTILVVEDNSDLRLYLCSVLEEKYNVLLAENGKVGLYKARTEMPDFILTDVTMPVMDGITMIREIKQDRTISHLPIIILSAKASVEDQLKGFEQGVDGYLTKPFSTSYLMGRIEAAINKRKATQTDIAKMMKQNGKVGYAGKTENSGNAEAAEIFQPATEPRKTLSELNFDIQEKERMAEEKKSELKSYAFMESQINDKTMGRILKYVTENMGSPDLKIDDIADAIGMSRSVLYNKIKQAVGMTPIDFVRHIRIMRACELLQQTNDPLTSIAFEVGFSDPKYFSKVFKKELGIVPSEYRERTKE</sequence>
<dbReference type="RefSeq" id="WP_153090830.1">
    <property type="nucleotide sequence ID" value="NZ_VZCD01000097.1"/>
</dbReference>
<dbReference type="InterPro" id="IPR013783">
    <property type="entry name" value="Ig-like_fold"/>
</dbReference>
<evidence type="ECO:0000256" key="1">
    <source>
        <dbReference type="ARBA" id="ARBA00000085"/>
    </source>
</evidence>
<dbReference type="Gene3D" id="1.10.10.60">
    <property type="entry name" value="Homeodomain-like"/>
    <property type="match status" value="1"/>
</dbReference>
<dbReference type="EC" id="2.7.13.3" evidence="2"/>
<dbReference type="SMART" id="SM00388">
    <property type="entry name" value="HisKA"/>
    <property type="match status" value="1"/>
</dbReference>
<evidence type="ECO:0000256" key="6">
    <source>
        <dbReference type="ARBA" id="ARBA00023163"/>
    </source>
</evidence>
<dbReference type="SUPFAM" id="SSF63829">
    <property type="entry name" value="Calcium-dependent phosphotriesterase"/>
    <property type="match status" value="2"/>
</dbReference>
<dbReference type="CDD" id="cd00082">
    <property type="entry name" value="HisKA"/>
    <property type="match status" value="1"/>
</dbReference>
<comment type="caution">
    <text evidence="11">The sequence shown here is derived from an EMBL/GenBank/DDBJ whole genome shotgun (WGS) entry which is preliminary data.</text>
</comment>
<dbReference type="PROSITE" id="PS01124">
    <property type="entry name" value="HTH_ARAC_FAMILY_2"/>
    <property type="match status" value="1"/>
</dbReference>
<keyword evidence="3 7" id="KW-0597">Phosphoprotein</keyword>